<feature type="domain" description="Response regulatory" evidence="10">
    <location>
        <begin position="12"/>
        <end position="128"/>
    </location>
</feature>
<evidence type="ECO:0000256" key="3">
    <source>
        <dbReference type="ARBA" id="ARBA00022553"/>
    </source>
</evidence>
<dbReference type="PANTHER" id="PTHR43047">
    <property type="entry name" value="TWO-COMPONENT HISTIDINE PROTEIN KINASE"/>
    <property type="match status" value="1"/>
</dbReference>
<dbReference type="EC" id="2.7.13.3" evidence="2"/>
<keyword evidence="3 6" id="KW-0597">Phosphoprotein</keyword>
<evidence type="ECO:0000313" key="12">
    <source>
        <dbReference type="Proteomes" id="UP000178606"/>
    </source>
</evidence>
<dbReference type="CDD" id="cd00082">
    <property type="entry name" value="HisKA"/>
    <property type="match status" value="1"/>
</dbReference>
<dbReference type="Gene3D" id="1.10.287.130">
    <property type="match status" value="1"/>
</dbReference>
<evidence type="ECO:0000256" key="6">
    <source>
        <dbReference type="PROSITE-ProRule" id="PRU00169"/>
    </source>
</evidence>
<dbReference type="Gene3D" id="3.40.50.2300">
    <property type="match status" value="1"/>
</dbReference>
<dbReference type="SUPFAM" id="SSF55874">
    <property type="entry name" value="ATPase domain of HSP90 chaperone/DNA topoisomerase II/histidine kinase"/>
    <property type="match status" value="1"/>
</dbReference>
<organism evidence="11 12">
    <name type="scientific">Handelsmanbacteria sp. (strain RIFCSPLOWO2_12_FULL_64_10)</name>
    <dbReference type="NCBI Taxonomy" id="1817868"/>
    <lineage>
        <taxon>Bacteria</taxon>
        <taxon>Candidatus Handelsmaniibacteriota</taxon>
    </lineage>
</organism>
<dbReference type="AlphaFoldDB" id="A0A1F6CUB6"/>
<dbReference type="SUPFAM" id="SSF47384">
    <property type="entry name" value="Homodimeric domain of signal transducing histidine kinase"/>
    <property type="match status" value="1"/>
</dbReference>
<dbReference type="CDD" id="cd16922">
    <property type="entry name" value="HATPase_EvgS-ArcB-TorS-like"/>
    <property type="match status" value="1"/>
</dbReference>
<dbReference type="GO" id="GO:0009927">
    <property type="term" value="F:histidine phosphotransfer kinase activity"/>
    <property type="evidence" value="ECO:0007669"/>
    <property type="project" value="TreeGrafter"/>
</dbReference>
<evidence type="ECO:0000313" key="11">
    <source>
        <dbReference type="EMBL" id="OGG52768.1"/>
    </source>
</evidence>
<dbReference type="EMBL" id="MFKF01000135">
    <property type="protein sequence ID" value="OGG52768.1"/>
    <property type="molecule type" value="Genomic_DNA"/>
</dbReference>
<dbReference type="FunFam" id="3.30.565.10:FF:000010">
    <property type="entry name" value="Sensor histidine kinase RcsC"/>
    <property type="match status" value="1"/>
</dbReference>
<evidence type="ECO:0000256" key="2">
    <source>
        <dbReference type="ARBA" id="ARBA00012438"/>
    </source>
</evidence>
<dbReference type="Proteomes" id="UP000178606">
    <property type="component" value="Unassembled WGS sequence"/>
</dbReference>
<dbReference type="Pfam" id="PF00512">
    <property type="entry name" value="HisKA"/>
    <property type="match status" value="1"/>
</dbReference>
<dbReference type="GO" id="GO:0000155">
    <property type="term" value="F:phosphorelay sensor kinase activity"/>
    <property type="evidence" value="ECO:0007669"/>
    <property type="project" value="InterPro"/>
</dbReference>
<keyword evidence="5" id="KW-0418">Kinase</keyword>
<dbReference type="CDD" id="cd19920">
    <property type="entry name" value="REC_PA4781-like"/>
    <property type="match status" value="1"/>
</dbReference>
<dbReference type="PANTHER" id="PTHR43047:SF72">
    <property type="entry name" value="OSMOSENSING HISTIDINE PROTEIN KINASE SLN1"/>
    <property type="match status" value="1"/>
</dbReference>
<gene>
    <name evidence="11" type="ORF">A3F84_10085</name>
</gene>
<dbReference type="GO" id="GO:0005886">
    <property type="term" value="C:plasma membrane"/>
    <property type="evidence" value="ECO:0007669"/>
    <property type="project" value="TreeGrafter"/>
</dbReference>
<dbReference type="Pfam" id="PF02518">
    <property type="entry name" value="HATPase_c"/>
    <property type="match status" value="1"/>
</dbReference>
<comment type="caution">
    <text evidence="11">The sequence shown here is derived from an EMBL/GenBank/DDBJ whole genome shotgun (WGS) entry which is preliminary data.</text>
</comment>
<feature type="modified residue" description="4-aspartylphosphate" evidence="6">
    <location>
        <position position="61"/>
    </location>
</feature>
<proteinExistence type="predicted"/>
<dbReference type="InterPro" id="IPR036890">
    <property type="entry name" value="HATPase_C_sf"/>
</dbReference>
<reference evidence="11 12" key="1">
    <citation type="journal article" date="2016" name="Nat. Commun.">
        <title>Thousands of microbial genomes shed light on interconnected biogeochemical processes in an aquifer system.</title>
        <authorList>
            <person name="Anantharaman K."/>
            <person name="Brown C.T."/>
            <person name="Hug L.A."/>
            <person name="Sharon I."/>
            <person name="Castelle C.J."/>
            <person name="Probst A.J."/>
            <person name="Thomas B.C."/>
            <person name="Singh A."/>
            <person name="Wilkins M.J."/>
            <person name="Karaoz U."/>
            <person name="Brodie E.L."/>
            <person name="Williams K.H."/>
            <person name="Hubbard S.S."/>
            <person name="Banfield J.F."/>
        </authorList>
    </citation>
    <scope>NUCLEOTIDE SEQUENCE [LARGE SCALE GENOMIC DNA]</scope>
    <source>
        <strain evidence="12">RIFCSPLOWO2_12_FULL_64_10</strain>
    </source>
</reference>
<dbReference type="PROSITE" id="PS50110">
    <property type="entry name" value="RESPONSE_REGULATORY"/>
    <property type="match status" value="1"/>
</dbReference>
<keyword evidence="7" id="KW-0175">Coiled coil</keyword>
<dbReference type="Pfam" id="PF00072">
    <property type="entry name" value="Response_reg"/>
    <property type="match status" value="1"/>
</dbReference>
<sequence>MNRADVDLTGAKILLVDDLPDNLRVLRQALEPKGYRILIATSGETALRVARSMRPDLILLDVQMPGMDGFETCRRLKGEADTRDIPVIFVTARTETESVVEGFGIGGVDYIVKPFQTEEILARVQTHLKIDRLSRELHESNRALPSANKELFELNRELQQKTEALERANQALSIANDQIQEATRRKSQFLASMSHELRTPMNAILGFTDLVLRRAGDLLPEQQRDNLLKVKLSADHLLNLINDLLDLSKIEAGRMDVRAAPFEVKRLIVTCCATVSPLVKPGVALDYEIADDVGEAHTDEARLRQIIINLLSNALKFTEQGEVKVRVARPPTADRRPPPSIPGPPSSVVRRPSEDGLLEIAVSDTGIGIPPDALNYIFDEFRQVEGGSQQHKGTGLGLSITKKLTELLGGTIEVESAVGKGSTFTVRIPTVYGSGDR</sequence>
<dbReference type="Gene3D" id="3.30.565.10">
    <property type="entry name" value="Histidine kinase-like ATPase, C-terminal domain"/>
    <property type="match status" value="1"/>
</dbReference>
<dbReference type="PROSITE" id="PS50109">
    <property type="entry name" value="HIS_KIN"/>
    <property type="match status" value="1"/>
</dbReference>
<accession>A0A1F6CUB6</accession>
<evidence type="ECO:0000256" key="1">
    <source>
        <dbReference type="ARBA" id="ARBA00000085"/>
    </source>
</evidence>
<feature type="region of interest" description="Disordered" evidence="8">
    <location>
        <begin position="328"/>
        <end position="351"/>
    </location>
</feature>
<evidence type="ECO:0000259" key="9">
    <source>
        <dbReference type="PROSITE" id="PS50109"/>
    </source>
</evidence>
<evidence type="ECO:0000256" key="7">
    <source>
        <dbReference type="SAM" id="Coils"/>
    </source>
</evidence>
<dbReference type="InterPro" id="IPR011006">
    <property type="entry name" value="CheY-like_superfamily"/>
</dbReference>
<dbReference type="SMART" id="SM00387">
    <property type="entry name" value="HATPase_c"/>
    <property type="match status" value="1"/>
</dbReference>
<evidence type="ECO:0000256" key="8">
    <source>
        <dbReference type="SAM" id="MobiDB-lite"/>
    </source>
</evidence>
<dbReference type="InterPro" id="IPR004358">
    <property type="entry name" value="Sig_transdc_His_kin-like_C"/>
</dbReference>
<dbReference type="SMART" id="SM00388">
    <property type="entry name" value="HisKA"/>
    <property type="match status" value="1"/>
</dbReference>
<feature type="domain" description="Histidine kinase" evidence="9">
    <location>
        <begin position="192"/>
        <end position="432"/>
    </location>
</feature>
<dbReference type="InterPro" id="IPR005467">
    <property type="entry name" value="His_kinase_dom"/>
</dbReference>
<evidence type="ECO:0000259" key="10">
    <source>
        <dbReference type="PROSITE" id="PS50110"/>
    </source>
</evidence>
<comment type="catalytic activity">
    <reaction evidence="1">
        <text>ATP + protein L-histidine = ADP + protein N-phospho-L-histidine.</text>
        <dbReference type="EC" id="2.7.13.3"/>
    </reaction>
</comment>
<dbReference type="PRINTS" id="PR00344">
    <property type="entry name" value="BCTRLSENSOR"/>
</dbReference>
<protein>
    <recommendedName>
        <fullName evidence="2">histidine kinase</fullName>
        <ecNumber evidence="2">2.7.13.3</ecNumber>
    </recommendedName>
</protein>
<dbReference type="InterPro" id="IPR003594">
    <property type="entry name" value="HATPase_dom"/>
</dbReference>
<dbReference type="InterPro" id="IPR003661">
    <property type="entry name" value="HisK_dim/P_dom"/>
</dbReference>
<dbReference type="SMART" id="SM00448">
    <property type="entry name" value="REC"/>
    <property type="match status" value="1"/>
</dbReference>
<name>A0A1F6CUB6_HANXR</name>
<dbReference type="InterPro" id="IPR001789">
    <property type="entry name" value="Sig_transdc_resp-reg_receiver"/>
</dbReference>
<keyword evidence="4" id="KW-0808">Transferase</keyword>
<dbReference type="SUPFAM" id="SSF52172">
    <property type="entry name" value="CheY-like"/>
    <property type="match status" value="1"/>
</dbReference>
<dbReference type="InterPro" id="IPR036097">
    <property type="entry name" value="HisK_dim/P_sf"/>
</dbReference>
<feature type="coiled-coil region" evidence="7">
    <location>
        <begin position="130"/>
        <end position="185"/>
    </location>
</feature>
<evidence type="ECO:0000256" key="5">
    <source>
        <dbReference type="ARBA" id="ARBA00022777"/>
    </source>
</evidence>
<evidence type="ECO:0000256" key="4">
    <source>
        <dbReference type="ARBA" id="ARBA00022679"/>
    </source>
</evidence>